<sequence>MTGYRLTPYNQIDDYGQEKMWRTSKQAPRKRKSQIASAVEVCDILNATVGYFAIFFSFLTVVPSFWLKNIIFFPSFWII</sequence>
<organism evidence="2">
    <name type="scientific">Rhizophora mucronata</name>
    <name type="common">Asiatic mangrove</name>
    <dbReference type="NCBI Taxonomy" id="61149"/>
    <lineage>
        <taxon>Eukaryota</taxon>
        <taxon>Viridiplantae</taxon>
        <taxon>Streptophyta</taxon>
        <taxon>Embryophyta</taxon>
        <taxon>Tracheophyta</taxon>
        <taxon>Spermatophyta</taxon>
        <taxon>Magnoliopsida</taxon>
        <taxon>eudicotyledons</taxon>
        <taxon>Gunneridae</taxon>
        <taxon>Pentapetalae</taxon>
        <taxon>rosids</taxon>
        <taxon>fabids</taxon>
        <taxon>Malpighiales</taxon>
        <taxon>Rhizophoraceae</taxon>
        <taxon>Rhizophora</taxon>
    </lineage>
</organism>
<keyword evidence="1" id="KW-0812">Transmembrane</keyword>
<dbReference type="AlphaFoldDB" id="A0A2P2KTB4"/>
<keyword evidence="2" id="KW-0067">ATP-binding</keyword>
<evidence type="ECO:0000313" key="2">
    <source>
        <dbReference type="EMBL" id="MBX08955.1"/>
    </source>
</evidence>
<dbReference type="GO" id="GO:0004386">
    <property type="term" value="F:helicase activity"/>
    <property type="evidence" value="ECO:0007669"/>
    <property type="project" value="UniProtKB-KW"/>
</dbReference>
<keyword evidence="1" id="KW-1133">Transmembrane helix</keyword>
<protein>
    <submittedName>
        <fullName evidence="2">ATP-dependent RNA helicase DHX36 isoform X2</fullName>
    </submittedName>
</protein>
<reference evidence="2" key="1">
    <citation type="submission" date="2018-02" db="EMBL/GenBank/DDBJ databases">
        <title>Rhizophora mucronata_Transcriptome.</title>
        <authorList>
            <person name="Meera S.P."/>
            <person name="Sreeshan A."/>
            <person name="Augustine A."/>
        </authorList>
    </citation>
    <scope>NUCLEOTIDE SEQUENCE</scope>
    <source>
        <tissue evidence="2">Leaf</tissue>
    </source>
</reference>
<name>A0A2P2KTB4_RHIMU</name>
<keyword evidence="2" id="KW-0378">Hydrolase</keyword>
<evidence type="ECO:0000256" key="1">
    <source>
        <dbReference type="SAM" id="Phobius"/>
    </source>
</evidence>
<keyword evidence="1" id="KW-0472">Membrane</keyword>
<keyword evidence="2" id="KW-0547">Nucleotide-binding</keyword>
<keyword evidence="2" id="KW-0347">Helicase</keyword>
<proteinExistence type="predicted"/>
<accession>A0A2P2KTB4</accession>
<feature type="transmembrane region" description="Helical" evidence="1">
    <location>
        <begin position="49"/>
        <end position="67"/>
    </location>
</feature>
<dbReference type="EMBL" id="GGEC01028471">
    <property type="protein sequence ID" value="MBX08955.1"/>
    <property type="molecule type" value="Transcribed_RNA"/>
</dbReference>